<comment type="catalytic activity">
    <reaction evidence="10">
        <text>a very-long-chain acyl-CoA + malonyl-CoA + H(+) = a very-long-chain 3-oxoacyl-CoA + CO2 + CoA</text>
        <dbReference type="Rhea" id="RHEA:32727"/>
        <dbReference type="ChEBI" id="CHEBI:15378"/>
        <dbReference type="ChEBI" id="CHEBI:16526"/>
        <dbReference type="ChEBI" id="CHEBI:57287"/>
        <dbReference type="ChEBI" id="CHEBI:57384"/>
        <dbReference type="ChEBI" id="CHEBI:90725"/>
        <dbReference type="ChEBI" id="CHEBI:90736"/>
        <dbReference type="EC" id="2.3.1.199"/>
    </reaction>
</comment>
<dbReference type="GO" id="GO:0005789">
    <property type="term" value="C:endoplasmic reticulum membrane"/>
    <property type="evidence" value="ECO:0007669"/>
    <property type="project" value="TreeGrafter"/>
</dbReference>
<feature type="transmembrane region" description="Helical" evidence="10">
    <location>
        <begin position="110"/>
        <end position="137"/>
    </location>
</feature>
<sequence length="272" mass="32374">MTSLLSSLQNGYNYIFEDAADPRTNNWFLIRSPIPAFLMLVAYHRFVYSIGPAWMQNRKPFNVDKIIQVYNIIQVLICTWIVVDLFINVYGPTGAYGLKCIGFDHGTSPLAMKLAGFGWVYFMMKVLDLMDTIFFVLRKKWSQITFLHVYHHIGMVFLSWFGTKYLPGGQGIFLVFINSFVHSFMYGYYFITNYNTNYRKNLWWKKYLTQLQLFQFFLIFIQFGRVLFERDCDYPVWPVAVFLPQNFVMIYLFSQFYKKAYLTPQKETNKQK</sequence>
<dbReference type="GO" id="GO:0042761">
    <property type="term" value="P:very long-chain fatty acid biosynthetic process"/>
    <property type="evidence" value="ECO:0007669"/>
    <property type="project" value="TreeGrafter"/>
</dbReference>
<keyword evidence="3 10" id="KW-0808">Transferase</keyword>
<feature type="transmembrane region" description="Helical" evidence="10">
    <location>
        <begin position="211"/>
        <end position="228"/>
    </location>
</feature>
<dbReference type="EMBL" id="JARGDH010000002">
    <property type="protein sequence ID" value="KAL0277860.1"/>
    <property type="molecule type" value="Genomic_DNA"/>
</dbReference>
<evidence type="ECO:0000256" key="2">
    <source>
        <dbReference type="ARBA" id="ARBA00022516"/>
    </source>
</evidence>
<keyword evidence="8 10" id="KW-0472">Membrane</keyword>
<evidence type="ECO:0000256" key="1">
    <source>
        <dbReference type="ARBA" id="ARBA00004141"/>
    </source>
</evidence>
<keyword evidence="4 10" id="KW-0812">Transmembrane</keyword>
<dbReference type="Pfam" id="PF01151">
    <property type="entry name" value="ELO"/>
    <property type="match status" value="1"/>
</dbReference>
<feature type="transmembrane region" description="Helical" evidence="10">
    <location>
        <begin position="234"/>
        <end position="253"/>
    </location>
</feature>
<gene>
    <name evidence="11" type="ORF">PYX00_004991</name>
</gene>
<evidence type="ECO:0000256" key="10">
    <source>
        <dbReference type="RuleBase" id="RU361115"/>
    </source>
</evidence>
<dbReference type="GO" id="GO:0034625">
    <property type="term" value="P:fatty acid elongation, monounsaturated fatty acid"/>
    <property type="evidence" value="ECO:0007669"/>
    <property type="project" value="TreeGrafter"/>
</dbReference>
<comment type="subcellular location">
    <subcellularLocation>
        <location evidence="1">Membrane</location>
        <topology evidence="1">Multi-pass membrane protein</topology>
    </subcellularLocation>
</comment>
<dbReference type="EC" id="2.3.1.199" evidence="10"/>
<accession>A0AAW2I6V8</accession>
<evidence type="ECO:0000256" key="4">
    <source>
        <dbReference type="ARBA" id="ARBA00022692"/>
    </source>
</evidence>
<comment type="caution">
    <text evidence="11">The sequence shown here is derived from an EMBL/GenBank/DDBJ whole genome shotgun (WGS) entry which is preliminary data.</text>
</comment>
<dbReference type="InterPro" id="IPR030457">
    <property type="entry name" value="ELO_CS"/>
</dbReference>
<dbReference type="PANTHER" id="PTHR11157:SF21">
    <property type="entry name" value="ELONGATION OF VERY LONG CHAIN FATTY ACIDS PROTEIN"/>
    <property type="match status" value="1"/>
</dbReference>
<evidence type="ECO:0000256" key="8">
    <source>
        <dbReference type="ARBA" id="ARBA00023136"/>
    </source>
</evidence>
<feature type="transmembrane region" description="Helical" evidence="10">
    <location>
        <begin position="69"/>
        <end position="90"/>
    </location>
</feature>
<keyword evidence="2 10" id="KW-0444">Lipid biosynthesis</keyword>
<evidence type="ECO:0000256" key="5">
    <source>
        <dbReference type="ARBA" id="ARBA00022832"/>
    </source>
</evidence>
<keyword evidence="9 10" id="KW-0275">Fatty acid biosynthesis</keyword>
<dbReference type="GO" id="GO:0034626">
    <property type="term" value="P:fatty acid elongation, polyunsaturated fatty acid"/>
    <property type="evidence" value="ECO:0007669"/>
    <property type="project" value="TreeGrafter"/>
</dbReference>
<organism evidence="11">
    <name type="scientific">Menopon gallinae</name>
    <name type="common">poultry shaft louse</name>
    <dbReference type="NCBI Taxonomy" id="328185"/>
    <lineage>
        <taxon>Eukaryota</taxon>
        <taxon>Metazoa</taxon>
        <taxon>Ecdysozoa</taxon>
        <taxon>Arthropoda</taxon>
        <taxon>Hexapoda</taxon>
        <taxon>Insecta</taxon>
        <taxon>Pterygota</taxon>
        <taxon>Neoptera</taxon>
        <taxon>Paraneoptera</taxon>
        <taxon>Psocodea</taxon>
        <taxon>Troctomorpha</taxon>
        <taxon>Phthiraptera</taxon>
        <taxon>Amblycera</taxon>
        <taxon>Menoponidae</taxon>
        <taxon>Menopon</taxon>
    </lineage>
</organism>
<name>A0AAW2I6V8_9NEOP</name>
<dbReference type="GO" id="GO:0019367">
    <property type="term" value="P:fatty acid elongation, saturated fatty acid"/>
    <property type="evidence" value="ECO:0007669"/>
    <property type="project" value="TreeGrafter"/>
</dbReference>
<evidence type="ECO:0000256" key="3">
    <source>
        <dbReference type="ARBA" id="ARBA00022679"/>
    </source>
</evidence>
<dbReference type="PANTHER" id="PTHR11157">
    <property type="entry name" value="FATTY ACID ACYL TRANSFERASE-RELATED"/>
    <property type="match status" value="1"/>
</dbReference>
<evidence type="ECO:0000313" key="11">
    <source>
        <dbReference type="EMBL" id="KAL0277860.1"/>
    </source>
</evidence>
<reference evidence="11" key="1">
    <citation type="journal article" date="2024" name="Gigascience">
        <title>Chromosome-level genome of the poultry shaft louse Menopon gallinae provides insight into the host-switching and adaptive evolution of parasitic lice.</title>
        <authorList>
            <person name="Xu Y."/>
            <person name="Ma L."/>
            <person name="Liu S."/>
            <person name="Liang Y."/>
            <person name="Liu Q."/>
            <person name="He Z."/>
            <person name="Tian L."/>
            <person name="Duan Y."/>
            <person name="Cai W."/>
            <person name="Li H."/>
            <person name="Song F."/>
        </authorList>
    </citation>
    <scope>NUCLEOTIDE SEQUENCE</scope>
    <source>
        <strain evidence="11">Cailab_2023a</strain>
    </source>
</reference>
<dbReference type="AlphaFoldDB" id="A0AAW2I6V8"/>
<feature type="transmembrane region" description="Helical" evidence="10">
    <location>
        <begin position="149"/>
        <end position="166"/>
    </location>
</feature>
<evidence type="ECO:0000256" key="6">
    <source>
        <dbReference type="ARBA" id="ARBA00022989"/>
    </source>
</evidence>
<dbReference type="GO" id="GO:0030148">
    <property type="term" value="P:sphingolipid biosynthetic process"/>
    <property type="evidence" value="ECO:0007669"/>
    <property type="project" value="TreeGrafter"/>
</dbReference>
<comment type="similarity">
    <text evidence="10">Belongs to the ELO family.</text>
</comment>
<evidence type="ECO:0000256" key="7">
    <source>
        <dbReference type="ARBA" id="ARBA00023098"/>
    </source>
</evidence>
<keyword evidence="7 10" id="KW-0443">Lipid metabolism</keyword>
<feature type="transmembrane region" description="Helical" evidence="10">
    <location>
        <begin position="172"/>
        <end position="191"/>
    </location>
</feature>
<dbReference type="PROSITE" id="PS01188">
    <property type="entry name" value="ELO"/>
    <property type="match status" value="1"/>
</dbReference>
<dbReference type="GO" id="GO:0009922">
    <property type="term" value="F:fatty acid elongase activity"/>
    <property type="evidence" value="ECO:0007669"/>
    <property type="project" value="UniProtKB-EC"/>
</dbReference>
<keyword evidence="5 10" id="KW-0276">Fatty acid metabolism</keyword>
<feature type="transmembrane region" description="Helical" evidence="10">
    <location>
        <begin position="28"/>
        <end position="48"/>
    </location>
</feature>
<protein>
    <recommendedName>
        <fullName evidence="10">Elongation of very long chain fatty acids protein</fullName>
        <ecNumber evidence="10">2.3.1.199</ecNumber>
    </recommendedName>
    <alternativeName>
        <fullName evidence="10">Very-long-chain 3-oxoacyl-CoA synthase</fullName>
    </alternativeName>
</protein>
<proteinExistence type="inferred from homology"/>
<evidence type="ECO:0000256" key="9">
    <source>
        <dbReference type="ARBA" id="ARBA00023160"/>
    </source>
</evidence>
<dbReference type="InterPro" id="IPR002076">
    <property type="entry name" value="ELO_fam"/>
</dbReference>
<keyword evidence="6 10" id="KW-1133">Transmembrane helix</keyword>